<reference evidence="1" key="1">
    <citation type="thesis" date="2020" institute="ProQuest LLC" country="789 East Eisenhower Parkway, Ann Arbor, MI, USA">
        <title>Comparative Genomics and Chromosome Evolution.</title>
        <authorList>
            <person name="Mudd A.B."/>
        </authorList>
    </citation>
    <scope>NUCLEOTIDE SEQUENCE</scope>
    <source>
        <strain evidence="1">1538</strain>
        <tissue evidence="1">Blood</tissue>
    </source>
</reference>
<sequence>MLQHTHTAENIQKWRAQEEKKKSIEYSNRTVVFGQRLPFHFLQSPRANLLSCVFSIQRLKGSGSRNANRNYWQSLQLVIQLGKIQSVIPTLQENLQSKASPVLSFKILDFGIQNFFFCFDIFPFCVRFYPPKEKHICDHHVNQK</sequence>
<dbReference type="Proteomes" id="UP001181693">
    <property type="component" value="Unassembled WGS sequence"/>
</dbReference>
<gene>
    <name evidence="1" type="ORF">GDO54_015417</name>
</gene>
<proteinExistence type="predicted"/>
<name>A0AAV2ZYS3_PYXAD</name>
<evidence type="ECO:0000313" key="1">
    <source>
        <dbReference type="EMBL" id="DBA19614.1"/>
    </source>
</evidence>
<keyword evidence="2" id="KW-1185">Reference proteome</keyword>
<organism evidence="1 2">
    <name type="scientific">Pyxicephalus adspersus</name>
    <name type="common">African bullfrog</name>
    <dbReference type="NCBI Taxonomy" id="30357"/>
    <lineage>
        <taxon>Eukaryota</taxon>
        <taxon>Metazoa</taxon>
        <taxon>Chordata</taxon>
        <taxon>Craniata</taxon>
        <taxon>Vertebrata</taxon>
        <taxon>Euteleostomi</taxon>
        <taxon>Amphibia</taxon>
        <taxon>Batrachia</taxon>
        <taxon>Anura</taxon>
        <taxon>Neobatrachia</taxon>
        <taxon>Ranoidea</taxon>
        <taxon>Pyxicephalidae</taxon>
        <taxon>Pyxicephalinae</taxon>
        <taxon>Pyxicephalus</taxon>
    </lineage>
</organism>
<dbReference type="AlphaFoldDB" id="A0AAV2ZYS3"/>
<protein>
    <submittedName>
        <fullName evidence="1">Uncharacterized protein</fullName>
    </submittedName>
</protein>
<dbReference type="EMBL" id="DYDO01000008">
    <property type="protein sequence ID" value="DBA19614.1"/>
    <property type="molecule type" value="Genomic_DNA"/>
</dbReference>
<comment type="caution">
    <text evidence="1">The sequence shown here is derived from an EMBL/GenBank/DDBJ whole genome shotgun (WGS) entry which is preliminary data.</text>
</comment>
<evidence type="ECO:0000313" key="2">
    <source>
        <dbReference type="Proteomes" id="UP001181693"/>
    </source>
</evidence>
<accession>A0AAV2ZYS3</accession>